<proteinExistence type="predicted"/>
<evidence type="ECO:0000256" key="1">
    <source>
        <dbReference type="SAM" id="MobiDB-lite"/>
    </source>
</evidence>
<organism evidence="2 3">
    <name type="scientific">Biomphalaria pfeifferi</name>
    <name type="common">Bloodfluke planorb</name>
    <name type="synonym">Freshwater snail</name>
    <dbReference type="NCBI Taxonomy" id="112525"/>
    <lineage>
        <taxon>Eukaryota</taxon>
        <taxon>Metazoa</taxon>
        <taxon>Spiralia</taxon>
        <taxon>Lophotrochozoa</taxon>
        <taxon>Mollusca</taxon>
        <taxon>Gastropoda</taxon>
        <taxon>Heterobranchia</taxon>
        <taxon>Euthyneura</taxon>
        <taxon>Panpulmonata</taxon>
        <taxon>Hygrophila</taxon>
        <taxon>Lymnaeoidea</taxon>
        <taxon>Planorbidae</taxon>
        <taxon>Biomphalaria</taxon>
    </lineage>
</organism>
<name>A0AAD8EUC2_BIOPF</name>
<evidence type="ECO:0000313" key="2">
    <source>
        <dbReference type="EMBL" id="KAK0039516.1"/>
    </source>
</evidence>
<dbReference type="Proteomes" id="UP001233172">
    <property type="component" value="Unassembled WGS sequence"/>
</dbReference>
<feature type="compositionally biased region" description="Basic and acidic residues" evidence="1">
    <location>
        <begin position="49"/>
        <end position="67"/>
    </location>
</feature>
<dbReference type="AlphaFoldDB" id="A0AAD8EUC2"/>
<feature type="compositionally biased region" description="Polar residues" evidence="1">
    <location>
        <begin position="106"/>
        <end position="118"/>
    </location>
</feature>
<sequence>MRLPRRIISTCPETLASGASRLPLIVSHVESPQIQPQDSVMSMTPESPGNDRARCSTRTRADAEPLHRTRSFQPPRVQPRRRRTRSRAAAVEARTPRVLPKCRGQPTRTASRSTWHRA</sequence>
<gene>
    <name evidence="2" type="ORF">Bpfe_031103</name>
</gene>
<accession>A0AAD8EUC2</accession>
<reference evidence="2" key="2">
    <citation type="submission" date="2023-04" db="EMBL/GenBank/DDBJ databases">
        <authorList>
            <person name="Bu L."/>
            <person name="Lu L."/>
            <person name="Laidemitt M.R."/>
            <person name="Zhang S.M."/>
            <person name="Mutuku M."/>
            <person name="Mkoji G."/>
            <person name="Steinauer M."/>
            <person name="Loker E.S."/>
        </authorList>
    </citation>
    <scope>NUCLEOTIDE SEQUENCE</scope>
    <source>
        <strain evidence="2">KasaAsao</strain>
        <tissue evidence="2">Whole Snail</tissue>
    </source>
</reference>
<keyword evidence="3" id="KW-1185">Reference proteome</keyword>
<protein>
    <submittedName>
        <fullName evidence="2">Uncharacterized protein</fullName>
    </submittedName>
</protein>
<evidence type="ECO:0000313" key="3">
    <source>
        <dbReference type="Proteomes" id="UP001233172"/>
    </source>
</evidence>
<feature type="region of interest" description="Disordered" evidence="1">
    <location>
        <begin position="32"/>
        <end position="118"/>
    </location>
</feature>
<comment type="caution">
    <text evidence="2">The sequence shown here is derived from an EMBL/GenBank/DDBJ whole genome shotgun (WGS) entry which is preliminary data.</text>
</comment>
<feature type="compositionally biased region" description="Polar residues" evidence="1">
    <location>
        <begin position="32"/>
        <end position="47"/>
    </location>
</feature>
<reference evidence="2" key="1">
    <citation type="journal article" date="2023" name="PLoS Negl. Trop. Dis.">
        <title>A genome sequence for Biomphalaria pfeifferi, the major vector snail for the human-infecting parasite Schistosoma mansoni.</title>
        <authorList>
            <person name="Bu L."/>
            <person name="Lu L."/>
            <person name="Laidemitt M.R."/>
            <person name="Zhang S.M."/>
            <person name="Mutuku M."/>
            <person name="Mkoji G."/>
            <person name="Steinauer M."/>
            <person name="Loker E.S."/>
        </authorList>
    </citation>
    <scope>NUCLEOTIDE SEQUENCE</scope>
    <source>
        <strain evidence="2">KasaAsao</strain>
    </source>
</reference>
<dbReference type="EMBL" id="JASAOG010000445">
    <property type="protein sequence ID" value="KAK0039516.1"/>
    <property type="molecule type" value="Genomic_DNA"/>
</dbReference>